<dbReference type="RefSeq" id="WP_182110412.1">
    <property type="nucleotide sequence ID" value="NZ_JACFYF010000019.1"/>
</dbReference>
<dbReference type="SMART" id="SM00387">
    <property type="entry name" value="HATPase_c"/>
    <property type="match status" value="1"/>
</dbReference>
<dbReference type="InterPro" id="IPR004358">
    <property type="entry name" value="Sig_transdc_His_kin-like_C"/>
</dbReference>
<dbReference type="SUPFAM" id="SSF55874">
    <property type="entry name" value="ATPase domain of HSP90 chaperone/DNA topoisomerase II/histidine kinase"/>
    <property type="match status" value="1"/>
</dbReference>
<keyword evidence="4" id="KW-0378">Hydrolase</keyword>
<dbReference type="CDD" id="cd17546">
    <property type="entry name" value="REC_hyHK_CKI1_RcsC-like"/>
    <property type="match status" value="1"/>
</dbReference>
<dbReference type="PANTHER" id="PTHR43719:SF28">
    <property type="entry name" value="PEROXIDE STRESS-ACTIVATED HISTIDINE KINASE MAK1-RELATED"/>
    <property type="match status" value="1"/>
</dbReference>
<dbReference type="PROSITE" id="PS50110">
    <property type="entry name" value="RESPONSE_REGULATORY"/>
    <property type="match status" value="1"/>
</dbReference>
<dbReference type="Pfam" id="PF02518">
    <property type="entry name" value="HATPase_c"/>
    <property type="match status" value="1"/>
</dbReference>
<name>A0A7W2FUD3_9VIBR</name>
<evidence type="ECO:0000259" key="9">
    <source>
        <dbReference type="PROSITE" id="PS50110"/>
    </source>
</evidence>
<dbReference type="SUPFAM" id="SSF52172">
    <property type="entry name" value="CheY-like"/>
    <property type="match status" value="1"/>
</dbReference>
<dbReference type="InterPro" id="IPR001789">
    <property type="entry name" value="Sig_transdc_resp-reg_receiver"/>
</dbReference>
<protein>
    <recommendedName>
        <fullName evidence="2">histidine kinase</fullName>
        <ecNumber evidence="2">2.7.13.3</ecNumber>
    </recommendedName>
</protein>
<sequence>MKAVFYFVISLYFISTQSLATTSLQKSTEIQPIRHTGELTVGRQYDVHNYLWRPAKESENNTTYQDIVEQFAESIGAKVNYRYYSHRDDLLAALYYGEVDMAIGYAETKEASQYFNFSRPIFNIRSVTWFHDSALRNKPKQSLKWGCVRGSVYCELLHNDGFTDVAMYNTHHVLMRSLASGEIDVTYTDVLSAEQYLSVRTAGEWMGDLDNFSNLPTFSASILTVKSNQVLHDQIESYLSGSEDSIQRNQRTLIDPLGEEMMLKALNLEYGHSVIRYSFEGKMRPFSYQETGSNYQVGYIHDLMSMLSRKSGIQFEYVPSVGRNPVEMLKTGEIDILPGYVADNTGEFIFTHSFGAVDWTYVESNTKTGSGKTAILDRSGRLIMPQARAKFEDMPIFFKDLDSLLLQMKEGNIDYAYIPSYVVDYYAYGNNNNIYSIILNSNAPKLGIDLGFTLNAGSTLLQSIMNDILKLVSSNEIEMLHLKHHKVIAQYGYDKSKITIVALSILSLFLLVVVAFQVKSNRLSKSLMKADEVALQNSKRLQWLSDLLDRLPSMIAIYDADGEIALSNKAFNQHGKACSSFKKGRCLLKNHAQSRAGSESVVCQCRFSKRYLRVIENEISGMNDDGRYKMMVFDDYTILEKQKDELKASNAKALEAIKAQDLFLATISHELRTPIAAMIGLMELMSSKVESEENVELLSNAQLSASRLRLLVNDILDISKIRANQFHLDIRNGNVYSELSSLLRTYESNASMKHLEFALNWKPTPYVKAKFDWLRVAQILNNLLSNALKFTQTGRIVVNVELQQHQLIVEVNDTGCGMNEEQLSHMFTPFAQGDVSITRQYGGTGLGMTIVKSIVDMMSGDLSVSSQYGVGTTMRVTLQTENTSMFSAQDLSASSSNKMILKWLETWGVDTTHEEDTIRPVAGWNNIYPDFIFNALHKASQQFNVQEILNREFIGHVLVVDDDPINRLLFGKQFSKLGIVPAMANDGAEAYEYICDHFEKIDLVITDCHMPKLDGYELTRRVKESPAFSQLPMVGCTAEDSKIVVEKAASAGMDFVLYKPYSFEELANVVAKYLELKQVDTAQVVPHSQSDFSWLEEHLPCDQYEMMSIVVESFKQEKALIESEQDLKHVVHRLKGSTALLELTTLTTLTKQWEIYSENNEQASTSEILAELTRLISLFEKWLNDHKI</sequence>
<accession>A0A7W2FUD3</accession>
<dbReference type="InterPro" id="IPR003594">
    <property type="entry name" value="HATPase_dom"/>
</dbReference>
<proteinExistence type="predicted"/>
<feature type="domain" description="Response regulatory" evidence="9">
    <location>
        <begin position="956"/>
        <end position="1074"/>
    </location>
</feature>
<dbReference type="CDD" id="cd16922">
    <property type="entry name" value="HATPase_EvgS-ArcB-TorS-like"/>
    <property type="match status" value="1"/>
</dbReference>
<feature type="domain" description="Histidine kinase" evidence="8">
    <location>
        <begin position="666"/>
        <end position="882"/>
    </location>
</feature>
<dbReference type="AlphaFoldDB" id="A0A7W2FUD3"/>
<organism evidence="10 11">
    <name type="scientific">Vibrio marinisediminis</name>
    <dbReference type="NCBI Taxonomy" id="2758441"/>
    <lineage>
        <taxon>Bacteria</taxon>
        <taxon>Pseudomonadati</taxon>
        <taxon>Pseudomonadota</taxon>
        <taxon>Gammaproteobacteria</taxon>
        <taxon>Vibrionales</taxon>
        <taxon>Vibrionaceae</taxon>
        <taxon>Vibrio</taxon>
    </lineage>
</organism>
<evidence type="ECO:0000313" key="11">
    <source>
        <dbReference type="Proteomes" id="UP000571701"/>
    </source>
</evidence>
<dbReference type="Proteomes" id="UP000571701">
    <property type="component" value="Unassembled WGS sequence"/>
</dbReference>
<evidence type="ECO:0000313" key="10">
    <source>
        <dbReference type="EMBL" id="MBA5764359.1"/>
    </source>
</evidence>
<dbReference type="SUPFAM" id="SSF47226">
    <property type="entry name" value="Histidine-containing phosphotransfer domain, HPT domain"/>
    <property type="match status" value="1"/>
</dbReference>
<dbReference type="PROSITE" id="PS50109">
    <property type="entry name" value="HIS_KIN"/>
    <property type="match status" value="1"/>
</dbReference>
<dbReference type="GO" id="GO:0016787">
    <property type="term" value="F:hydrolase activity"/>
    <property type="evidence" value="ECO:0007669"/>
    <property type="project" value="UniProtKB-KW"/>
</dbReference>
<dbReference type="GO" id="GO:0000155">
    <property type="term" value="F:phosphorelay sensor kinase activity"/>
    <property type="evidence" value="ECO:0007669"/>
    <property type="project" value="InterPro"/>
</dbReference>
<dbReference type="Gene3D" id="3.30.565.10">
    <property type="entry name" value="Histidine kinase-like ATPase, C-terminal domain"/>
    <property type="match status" value="1"/>
</dbReference>
<dbReference type="SMART" id="SM00448">
    <property type="entry name" value="REC"/>
    <property type="match status" value="1"/>
</dbReference>
<dbReference type="InterPro" id="IPR008207">
    <property type="entry name" value="Sig_transdc_His_kin_Hpt_dom"/>
</dbReference>
<dbReference type="InterPro" id="IPR036097">
    <property type="entry name" value="HisK_dim/P_sf"/>
</dbReference>
<feature type="signal peptide" evidence="7">
    <location>
        <begin position="1"/>
        <end position="20"/>
    </location>
</feature>
<dbReference type="Gene3D" id="3.40.50.2300">
    <property type="match status" value="1"/>
</dbReference>
<dbReference type="InterPro" id="IPR050956">
    <property type="entry name" value="2C_system_His_kinase"/>
</dbReference>
<dbReference type="CDD" id="cd00082">
    <property type="entry name" value="HisKA"/>
    <property type="match status" value="1"/>
</dbReference>
<comment type="catalytic activity">
    <reaction evidence="1">
        <text>ATP + protein L-histidine = ADP + protein N-phospho-L-histidine.</text>
        <dbReference type="EC" id="2.7.13.3"/>
    </reaction>
</comment>
<dbReference type="FunFam" id="3.30.565.10:FF:000010">
    <property type="entry name" value="Sensor histidine kinase RcsC"/>
    <property type="match status" value="1"/>
</dbReference>
<dbReference type="Gene3D" id="1.20.120.160">
    <property type="entry name" value="HPT domain"/>
    <property type="match status" value="1"/>
</dbReference>
<dbReference type="Pfam" id="PF00072">
    <property type="entry name" value="Response_reg"/>
    <property type="match status" value="1"/>
</dbReference>
<dbReference type="PRINTS" id="PR00344">
    <property type="entry name" value="BCTRLSENSOR"/>
</dbReference>
<dbReference type="InterPro" id="IPR011006">
    <property type="entry name" value="CheY-like_superfamily"/>
</dbReference>
<dbReference type="SUPFAM" id="SSF53850">
    <property type="entry name" value="Periplasmic binding protein-like II"/>
    <property type="match status" value="2"/>
</dbReference>
<evidence type="ECO:0000256" key="1">
    <source>
        <dbReference type="ARBA" id="ARBA00000085"/>
    </source>
</evidence>
<feature type="modified residue" description="4-aspartylphosphate" evidence="6">
    <location>
        <position position="1007"/>
    </location>
</feature>
<evidence type="ECO:0000256" key="5">
    <source>
        <dbReference type="ARBA" id="ARBA00023012"/>
    </source>
</evidence>
<keyword evidence="11" id="KW-1185">Reference proteome</keyword>
<dbReference type="Pfam" id="PF00512">
    <property type="entry name" value="HisKA"/>
    <property type="match status" value="1"/>
</dbReference>
<dbReference type="InterPro" id="IPR005467">
    <property type="entry name" value="His_kinase_dom"/>
</dbReference>
<dbReference type="SUPFAM" id="SSF47384">
    <property type="entry name" value="Homodimeric domain of signal transducing histidine kinase"/>
    <property type="match status" value="1"/>
</dbReference>
<evidence type="ECO:0000256" key="7">
    <source>
        <dbReference type="SAM" id="SignalP"/>
    </source>
</evidence>
<reference evidence="10 11" key="1">
    <citation type="submission" date="2020-07" db="EMBL/GenBank/DDBJ databases">
        <title>Vibrio marinisediminis sp. nov., isolated from marine sediment.</title>
        <authorList>
            <person name="Ji X."/>
        </authorList>
    </citation>
    <scope>NUCLEOTIDE SEQUENCE [LARGE SCALE GENOMIC DNA]</scope>
    <source>
        <strain evidence="10 11">404</strain>
    </source>
</reference>
<keyword evidence="7" id="KW-0732">Signal</keyword>
<gene>
    <name evidence="10" type="ORF">H2O73_18550</name>
</gene>
<dbReference type="Gene3D" id="3.40.190.10">
    <property type="entry name" value="Periplasmic binding protein-like II"/>
    <property type="match status" value="3"/>
</dbReference>
<feature type="chain" id="PRO_5030814074" description="histidine kinase" evidence="7">
    <location>
        <begin position="21"/>
        <end position="1188"/>
    </location>
</feature>
<evidence type="ECO:0000259" key="8">
    <source>
        <dbReference type="PROSITE" id="PS50109"/>
    </source>
</evidence>
<dbReference type="InterPro" id="IPR036890">
    <property type="entry name" value="HATPase_C_sf"/>
</dbReference>
<dbReference type="InterPro" id="IPR036641">
    <property type="entry name" value="HPT_dom_sf"/>
</dbReference>
<evidence type="ECO:0000256" key="4">
    <source>
        <dbReference type="ARBA" id="ARBA00022801"/>
    </source>
</evidence>
<comment type="caution">
    <text evidence="10">The sequence shown here is derived from an EMBL/GenBank/DDBJ whole genome shotgun (WGS) entry which is preliminary data.</text>
</comment>
<dbReference type="InterPro" id="IPR003661">
    <property type="entry name" value="HisK_dim/P_dom"/>
</dbReference>
<evidence type="ECO:0000256" key="3">
    <source>
        <dbReference type="ARBA" id="ARBA00022553"/>
    </source>
</evidence>
<dbReference type="PANTHER" id="PTHR43719">
    <property type="entry name" value="TWO-COMPONENT HISTIDINE KINASE"/>
    <property type="match status" value="1"/>
</dbReference>
<dbReference type="EC" id="2.7.13.3" evidence="2"/>
<dbReference type="EMBL" id="JACFYF010000019">
    <property type="protein sequence ID" value="MBA5764359.1"/>
    <property type="molecule type" value="Genomic_DNA"/>
</dbReference>
<evidence type="ECO:0000256" key="6">
    <source>
        <dbReference type="PROSITE-ProRule" id="PRU00169"/>
    </source>
</evidence>
<dbReference type="Gene3D" id="1.10.287.130">
    <property type="match status" value="1"/>
</dbReference>
<keyword evidence="5" id="KW-0902">Two-component regulatory system</keyword>
<dbReference type="Pfam" id="PF01627">
    <property type="entry name" value="Hpt"/>
    <property type="match status" value="1"/>
</dbReference>
<dbReference type="SMART" id="SM00388">
    <property type="entry name" value="HisKA"/>
    <property type="match status" value="1"/>
</dbReference>
<evidence type="ECO:0000256" key="2">
    <source>
        <dbReference type="ARBA" id="ARBA00012438"/>
    </source>
</evidence>
<keyword evidence="3 6" id="KW-0597">Phosphoprotein</keyword>